<evidence type="ECO:0008006" key="3">
    <source>
        <dbReference type="Google" id="ProtNLM"/>
    </source>
</evidence>
<keyword evidence="2" id="KW-1185">Reference proteome</keyword>
<dbReference type="OrthoDB" id="3365698at2759"/>
<protein>
    <recommendedName>
        <fullName evidence="3">F-box domain-containing protein</fullName>
    </recommendedName>
</protein>
<evidence type="ECO:0000313" key="1">
    <source>
        <dbReference type="EMBL" id="KAF5384659.1"/>
    </source>
</evidence>
<dbReference type="SUPFAM" id="SSF52047">
    <property type="entry name" value="RNI-like"/>
    <property type="match status" value="1"/>
</dbReference>
<dbReference type="EMBL" id="JAACJN010000042">
    <property type="protein sequence ID" value="KAF5384659.1"/>
    <property type="molecule type" value="Genomic_DNA"/>
</dbReference>
<dbReference type="AlphaFoldDB" id="A0A8H5HJU3"/>
<dbReference type="Gene3D" id="3.80.10.10">
    <property type="entry name" value="Ribonuclease Inhibitor"/>
    <property type="match status" value="1"/>
</dbReference>
<dbReference type="Proteomes" id="UP000518752">
    <property type="component" value="Unassembled WGS sequence"/>
</dbReference>
<reference evidence="1 2" key="1">
    <citation type="journal article" date="2020" name="ISME J.">
        <title>Uncovering the hidden diversity of litter-decomposition mechanisms in mushroom-forming fungi.</title>
        <authorList>
            <person name="Floudas D."/>
            <person name="Bentzer J."/>
            <person name="Ahren D."/>
            <person name="Johansson T."/>
            <person name="Persson P."/>
            <person name="Tunlid A."/>
        </authorList>
    </citation>
    <scope>NUCLEOTIDE SEQUENCE [LARGE SCALE GENOMIC DNA]</scope>
    <source>
        <strain evidence="1 2">CBS 406.79</strain>
    </source>
</reference>
<dbReference type="InterPro" id="IPR032675">
    <property type="entry name" value="LRR_dom_sf"/>
</dbReference>
<evidence type="ECO:0000313" key="2">
    <source>
        <dbReference type="Proteomes" id="UP000518752"/>
    </source>
</evidence>
<proteinExistence type="predicted"/>
<organism evidence="1 2">
    <name type="scientific">Collybiopsis confluens</name>
    <dbReference type="NCBI Taxonomy" id="2823264"/>
    <lineage>
        <taxon>Eukaryota</taxon>
        <taxon>Fungi</taxon>
        <taxon>Dikarya</taxon>
        <taxon>Basidiomycota</taxon>
        <taxon>Agaricomycotina</taxon>
        <taxon>Agaricomycetes</taxon>
        <taxon>Agaricomycetidae</taxon>
        <taxon>Agaricales</taxon>
        <taxon>Marasmiineae</taxon>
        <taxon>Omphalotaceae</taxon>
        <taxon>Collybiopsis</taxon>
    </lineage>
</organism>
<name>A0A8H5HJU3_9AGAR</name>
<sequence length="631" mass="70130">MYPLRDAVMSTTTSSLAWDTANSPFATVVGTNYAPSSAELTQLNEILIRPRKELDRLDSEIARVQATLDSLRLQKQSVETYIEAHRALGSIVRRIPPETLGEIFQWCLPLDTEYGVRSMEYAPLLLTTICREWRHIALSSPRLWSSLHIYFHPHLRDDVRSRRVAGVESWLRRSGGLPKAISLCGYSFGSHRPAFVRSRSKSPNTLVPLLKSLISFGDTLQHLSLSLNANDLLAFQELIPPSSSFTSLTTFKFEDLGHSSISATKLGLEALPPFLSRMPALQTLEIKKLTGRGDVQFHTLHSRWNMLTNLSILPSLDPADLFSILAQTRALKTLAVGITVTAADFDASSLPPASLIDLVRLELTIEVNRPPNFFPFNLGREEVDKEQNLQVACISALLSRVTCPALRTLYLSWRSVLAPVTQAPIIDFPVRALDTLGLEIPMTPEAFMECLSLVPNLVSLDFVDAGNVFQSQGTTTLQDVHLTALTPSADNPVSLCPHLRHFRMMDHSSCSSDLRSWSTHALARFIIARAKANILDYCDLYFVSSLSLSDEEMRDLRAVKEDGKMKLRIYGSRALPPPPPPPPPQVREVYEDEPMSGLVCQNQNQTGGAALHRRLSDILETCAGLDVDMII</sequence>
<accession>A0A8H5HJU3</accession>
<gene>
    <name evidence="1" type="ORF">D9757_007482</name>
</gene>
<comment type="caution">
    <text evidence="1">The sequence shown here is derived from an EMBL/GenBank/DDBJ whole genome shotgun (WGS) entry which is preliminary data.</text>
</comment>